<gene>
    <name evidence="3" type="ORF">H8E80_02555</name>
</gene>
<feature type="transmembrane region" description="Helical" evidence="1">
    <location>
        <begin position="7"/>
        <end position="25"/>
    </location>
</feature>
<evidence type="ECO:0000313" key="3">
    <source>
        <dbReference type="EMBL" id="MBC8198917.1"/>
    </source>
</evidence>
<name>A0A8J6N6X1_9BACT</name>
<reference evidence="3 4" key="1">
    <citation type="submission" date="2020-08" db="EMBL/GenBank/DDBJ databases">
        <title>Bridging the membrane lipid divide: bacteria of the FCB group superphylum have the potential to synthesize archaeal ether lipids.</title>
        <authorList>
            <person name="Villanueva L."/>
            <person name="Von Meijenfeldt F.A.B."/>
            <person name="Westbye A.B."/>
            <person name="Yadav S."/>
            <person name="Hopmans E.C."/>
            <person name="Dutilh B.E."/>
            <person name="Sinninghe Damste J.S."/>
        </authorList>
    </citation>
    <scope>NUCLEOTIDE SEQUENCE [LARGE SCALE GENOMIC DNA]</scope>
    <source>
        <strain evidence="3">NIOZ-UU82</strain>
    </source>
</reference>
<evidence type="ECO:0000256" key="1">
    <source>
        <dbReference type="SAM" id="Phobius"/>
    </source>
</evidence>
<dbReference type="Pfam" id="PF10646">
    <property type="entry name" value="Germane"/>
    <property type="match status" value="1"/>
</dbReference>
<keyword evidence="1" id="KW-1133">Transmembrane helix</keyword>
<protein>
    <submittedName>
        <fullName evidence="3">GerMN domain-containing protein</fullName>
    </submittedName>
</protein>
<organism evidence="3 4">
    <name type="scientific">Candidatus Desulfaltia bathyphila</name>
    <dbReference type="NCBI Taxonomy" id="2841697"/>
    <lineage>
        <taxon>Bacteria</taxon>
        <taxon>Pseudomonadati</taxon>
        <taxon>Thermodesulfobacteriota</taxon>
        <taxon>Desulfobacteria</taxon>
        <taxon>Desulfobacterales</taxon>
        <taxon>Desulfobacterales incertae sedis</taxon>
        <taxon>Candidatus Desulfaltia</taxon>
    </lineage>
</organism>
<dbReference type="AlphaFoldDB" id="A0A8J6N6X1"/>
<dbReference type="SMART" id="SM00909">
    <property type="entry name" value="Germane"/>
    <property type="match status" value="1"/>
</dbReference>
<proteinExistence type="predicted"/>
<dbReference type="Proteomes" id="UP000603545">
    <property type="component" value="Unassembled WGS sequence"/>
</dbReference>
<evidence type="ECO:0000259" key="2">
    <source>
        <dbReference type="SMART" id="SM00909"/>
    </source>
</evidence>
<dbReference type="InterPro" id="IPR019606">
    <property type="entry name" value="GerMN"/>
</dbReference>
<feature type="domain" description="GerMN" evidence="2">
    <location>
        <begin position="68"/>
        <end position="157"/>
    </location>
</feature>
<accession>A0A8J6N6X1</accession>
<keyword evidence="1" id="KW-0472">Membrane</keyword>
<sequence>MDRKLHILNVALAVIAGLAVCMVFLNTPEKSYSSDQSVVHLYFADRENRFLIAEDRAVLHSDEPADLGRIIIKELMGGPREGLMQTIPAGTKLRAFYITQDGIAYVDLTGEIAEEHPGGVKSELLTIYSMVNSLILNISEINAVKILIGGGESLTLTGHIDLRLPFKADMLLIR</sequence>
<dbReference type="EMBL" id="JACNLL010000027">
    <property type="protein sequence ID" value="MBC8198917.1"/>
    <property type="molecule type" value="Genomic_DNA"/>
</dbReference>
<evidence type="ECO:0000313" key="4">
    <source>
        <dbReference type="Proteomes" id="UP000603545"/>
    </source>
</evidence>
<comment type="caution">
    <text evidence="3">The sequence shown here is derived from an EMBL/GenBank/DDBJ whole genome shotgun (WGS) entry which is preliminary data.</text>
</comment>
<keyword evidence="1" id="KW-0812">Transmembrane</keyword>